<evidence type="ECO:0000256" key="5">
    <source>
        <dbReference type="ARBA" id="ARBA00022824"/>
    </source>
</evidence>
<evidence type="ECO:0000313" key="17">
    <source>
        <dbReference type="Proteomes" id="UP000494165"/>
    </source>
</evidence>
<feature type="compositionally biased region" description="Low complexity" evidence="13">
    <location>
        <begin position="410"/>
        <end position="440"/>
    </location>
</feature>
<dbReference type="InterPro" id="IPR051512">
    <property type="entry name" value="Inactive_Rhomboid"/>
</dbReference>
<comment type="caution">
    <text evidence="16">The sequence shown here is derived from an EMBL/GenBank/DDBJ whole genome shotgun (WGS) entry which is preliminary data.</text>
</comment>
<dbReference type="GO" id="GO:0050708">
    <property type="term" value="P:regulation of protein secretion"/>
    <property type="evidence" value="ECO:0007669"/>
    <property type="project" value="TreeGrafter"/>
</dbReference>
<dbReference type="GO" id="GO:0005789">
    <property type="term" value="C:endoplasmic reticulum membrane"/>
    <property type="evidence" value="ECO:0007669"/>
    <property type="project" value="UniProtKB-SubCell"/>
</dbReference>
<dbReference type="FunFam" id="1.20.1540.10:FF:000025">
    <property type="entry name" value="Putative rhomboid family"/>
    <property type="match status" value="1"/>
</dbReference>
<gene>
    <name evidence="16" type="ORF">CLODIP_2_CD14437</name>
</gene>
<keyword evidence="8 14" id="KW-0472">Membrane</keyword>
<dbReference type="Gene3D" id="1.20.1540.10">
    <property type="entry name" value="Rhomboid-like"/>
    <property type="match status" value="1"/>
</dbReference>
<sequence length="1370" mass="151107">MQVKRYRGSKQSASKMPREIKEIKQFLLIARNQKDAKSVTIKRNKENTKMKIRCSRFLYTLVITDKEKAEKVRQSLPPGLQVKDIQKSKRYAVIKGQESTLNWQMQEMVSGRQRRDDLNIRHRCPDSGPGACGMTSVPDGQNQDYRRLLALRTSGATPPPSERFLPIAPAPPPANVQQQPQQQPQPSSASAQGAASNGLITSVGEAYMRRDAPPPSSSYHYRLPPHVAAAYQTQNYDCGASSSSSGSGRSLPHVPADYLSASHYHPAAHSSHYHHPHYNTISHPSHHHGSLHHQHPHHRSPHHHHPDYRRHLSTSQCPGASYLRHSSRSARLEELNRRRPPPTGYPAPPSAHPSTPRTTPPLQTRSLPSNDSLVDAPALDTRATRRYQQQQVVLEQQQQQQQQSNSRLYQDPSPVPSQQSSRSYQSQQQQQQQSQEPSSSLTGAVQPSRPESRCSISSVAGSASALPLAWRNAVSSAAAAASASVPPCTPPGTSPSGQATPASPSSSSSPSASATSSTASCSSQTCSSVSSVSSAASTIPATTTSSLAPSPPQNPTITPPVPSSPIESTTADTPRVARAVTRTETIKNYIKRGTAEFFGLCENDEDEERLRLRWLERRKRLAVRKCGPLREECAPVAARHAPARQRAAQVASRPDVLPTDSPDHPGSSSAEPEGPRWTEPPVRRKESVARMALGGLGYVITTLTRHRARATSRSREWSRSYSPTAALDPPQQQQQPATPPRLFQDEVFFDKPASISGASGEGDSGGNKAQEEKASSASNLHTAASEPSFRSGQQSGASESLQDDPDHRPIRDHRSFSSDRAHSWRRSRQEPGAEATSPEVGASRIWSHVLDRALDNSDRRQYGMGFVGRMLSRRSRKRSVVHRHKRQLDDMEDYRPFFTYWVTTVHVMVMALSLLCYGLGPLGIDLNQRSSLVMVPSLSLQQVDYLEPANFWIGPRAADLIHLGAKFSPCMRKDHRIWRRINKAREKERETACCIRNDDSGCVQSSQAECSLRGLRPTQTISTWKKWSAGESGPGGRISGSVCGLDPKYCELPASIAPFEWPDDITKWPICRKPSSVVQRRGVNGVGTQLRRDKTAEHMVCEVIAHPCCIGIHGSCSITTKEYCDFVRGKFHEEASLCSQVSCLDDVCGMIPFYNPDRPDQFYRLWTSLFLHAGFVHLLLTLVVQLCIMRDVERMTGPLRMAMIYLGSGMGGNLASAIFVPYRAEVGPAGAQFGLLACLMVEVLDVWPMLRRPEQALLKLLAVVALLLLLGLLPWVDNWAHVFGFVFGLLLSSALLPFVTIGSAPFSRHRKRLQVWLCLGGAMLLFLALVAIFYLVPVIDCPLCDLFNCLPITSQFCAEQDINFGRDEIV</sequence>
<evidence type="ECO:0000256" key="6">
    <source>
        <dbReference type="ARBA" id="ARBA00022980"/>
    </source>
</evidence>
<feature type="compositionally biased region" description="Low complexity" evidence="13">
    <location>
        <begin position="639"/>
        <end position="651"/>
    </location>
</feature>
<comment type="subcellular location">
    <subcellularLocation>
        <location evidence="1">Endoplasmic reticulum membrane</location>
        <topology evidence="1">Multi-pass membrane protein</topology>
    </subcellularLocation>
</comment>
<keyword evidence="9 12" id="KW-0687">Ribonucleoprotein</keyword>
<organism evidence="16 17">
    <name type="scientific">Cloeon dipterum</name>
    <dbReference type="NCBI Taxonomy" id="197152"/>
    <lineage>
        <taxon>Eukaryota</taxon>
        <taxon>Metazoa</taxon>
        <taxon>Ecdysozoa</taxon>
        <taxon>Arthropoda</taxon>
        <taxon>Hexapoda</taxon>
        <taxon>Insecta</taxon>
        <taxon>Pterygota</taxon>
        <taxon>Palaeoptera</taxon>
        <taxon>Ephemeroptera</taxon>
        <taxon>Pisciforma</taxon>
        <taxon>Baetidae</taxon>
        <taxon>Cloeon</taxon>
    </lineage>
</organism>
<feature type="compositionally biased region" description="Basic and acidic residues" evidence="13">
    <location>
        <begin position="673"/>
        <end position="684"/>
    </location>
</feature>
<feature type="region of interest" description="Disordered" evidence="13">
    <location>
        <begin position="542"/>
        <end position="575"/>
    </location>
</feature>
<dbReference type="GO" id="GO:0004252">
    <property type="term" value="F:serine-type endopeptidase activity"/>
    <property type="evidence" value="ECO:0007669"/>
    <property type="project" value="InterPro"/>
</dbReference>
<keyword evidence="6 12" id="KW-0689">Ribosomal protein</keyword>
<dbReference type="Gene3D" id="3.30.720.90">
    <property type="match status" value="1"/>
</dbReference>
<keyword evidence="5" id="KW-0256">Endoplasmic reticulum</keyword>
<evidence type="ECO:0000256" key="10">
    <source>
        <dbReference type="ARBA" id="ARBA00035235"/>
    </source>
</evidence>
<dbReference type="InterPro" id="IPR035952">
    <property type="entry name" value="Rhomboid-like_sf"/>
</dbReference>
<dbReference type="Pfam" id="PF01694">
    <property type="entry name" value="Rhomboid"/>
    <property type="match status" value="1"/>
</dbReference>
<dbReference type="SUPFAM" id="SSF144091">
    <property type="entry name" value="Rhomboid-like"/>
    <property type="match status" value="1"/>
</dbReference>
<proteinExistence type="inferred from homology"/>
<evidence type="ECO:0000256" key="1">
    <source>
        <dbReference type="ARBA" id="ARBA00004477"/>
    </source>
</evidence>
<keyword evidence="17" id="KW-1185">Reference proteome</keyword>
<evidence type="ECO:0000256" key="14">
    <source>
        <dbReference type="SAM" id="Phobius"/>
    </source>
</evidence>
<feature type="domain" description="Peptidase S54 rhomboid" evidence="15">
    <location>
        <begin position="1160"/>
        <end position="1296"/>
    </location>
</feature>
<evidence type="ECO:0000256" key="7">
    <source>
        <dbReference type="ARBA" id="ARBA00022989"/>
    </source>
</evidence>
<evidence type="ECO:0000256" key="12">
    <source>
        <dbReference type="RuleBase" id="RU003445"/>
    </source>
</evidence>
<evidence type="ECO:0000256" key="8">
    <source>
        <dbReference type="ARBA" id="ARBA00023136"/>
    </source>
</evidence>
<evidence type="ECO:0000256" key="13">
    <source>
        <dbReference type="SAM" id="MobiDB-lite"/>
    </source>
</evidence>
<feature type="transmembrane region" description="Helical" evidence="14">
    <location>
        <begin position="1226"/>
        <end position="1244"/>
    </location>
</feature>
<evidence type="ECO:0000256" key="11">
    <source>
        <dbReference type="ARBA" id="ARBA00035338"/>
    </source>
</evidence>
<feature type="compositionally biased region" description="Low complexity" evidence="13">
    <location>
        <begin position="494"/>
        <end position="520"/>
    </location>
</feature>
<evidence type="ECO:0000256" key="2">
    <source>
        <dbReference type="ARBA" id="ARBA00007803"/>
    </source>
</evidence>
<accession>A0A8S1CAK2</accession>
<feature type="transmembrane region" description="Helical" evidence="14">
    <location>
        <begin position="1256"/>
        <end position="1276"/>
    </location>
</feature>
<feature type="compositionally biased region" description="Pro residues" evidence="13">
    <location>
        <begin position="341"/>
        <end position="351"/>
    </location>
</feature>
<feature type="region of interest" description="Disordered" evidence="13">
    <location>
        <begin position="705"/>
        <end position="738"/>
    </location>
</feature>
<dbReference type="Proteomes" id="UP000494165">
    <property type="component" value="Unassembled WGS sequence"/>
</dbReference>
<evidence type="ECO:0000256" key="4">
    <source>
        <dbReference type="ARBA" id="ARBA00022692"/>
    </source>
</evidence>
<feature type="compositionally biased region" description="Low complexity" evidence="13">
    <location>
        <begin position="388"/>
        <end position="403"/>
    </location>
</feature>
<comment type="similarity">
    <text evidence="2 12">Belongs to the eukaryotic ribosomal protein eL38 family.</text>
</comment>
<dbReference type="PANTHER" id="PTHR45965">
    <property type="entry name" value="INACTIVE RHOMBOID PROTEIN"/>
    <property type="match status" value="1"/>
</dbReference>
<dbReference type="InterPro" id="IPR002675">
    <property type="entry name" value="Ribosomal_eL38"/>
</dbReference>
<feature type="compositionally biased region" description="Low complexity" evidence="13">
    <location>
        <begin position="175"/>
        <end position="195"/>
    </location>
</feature>
<dbReference type="GO" id="GO:0006412">
    <property type="term" value="P:translation"/>
    <property type="evidence" value="ECO:0007669"/>
    <property type="project" value="InterPro"/>
</dbReference>
<keyword evidence="4 14" id="KW-0812">Transmembrane</keyword>
<feature type="region of interest" description="Disordered" evidence="13">
    <location>
        <begin position="153"/>
        <end position="195"/>
    </location>
</feature>
<protein>
    <recommendedName>
        <fullName evidence="10">Large ribosomal subunit protein eL38</fullName>
    </recommendedName>
    <alternativeName>
        <fullName evidence="11">60S ribosomal protein L38</fullName>
    </alternativeName>
</protein>
<dbReference type="GO" id="GO:0003735">
    <property type="term" value="F:structural constituent of ribosome"/>
    <property type="evidence" value="ECO:0007669"/>
    <property type="project" value="InterPro"/>
</dbReference>
<comment type="similarity">
    <text evidence="3">Belongs to the peptidase S54 family.</text>
</comment>
<evidence type="ECO:0000313" key="16">
    <source>
        <dbReference type="EMBL" id="CAB3364347.1"/>
    </source>
</evidence>
<reference evidence="16 17" key="1">
    <citation type="submission" date="2020-04" db="EMBL/GenBank/DDBJ databases">
        <authorList>
            <person name="Alioto T."/>
            <person name="Alioto T."/>
            <person name="Gomez Garrido J."/>
        </authorList>
    </citation>
    <scope>NUCLEOTIDE SEQUENCE [LARGE SCALE GENOMIC DNA]</scope>
</reference>
<feature type="compositionally biased region" description="Basic residues" evidence="13">
    <location>
        <begin position="284"/>
        <end position="312"/>
    </location>
</feature>
<dbReference type="GO" id="GO:0005840">
    <property type="term" value="C:ribosome"/>
    <property type="evidence" value="ECO:0007669"/>
    <property type="project" value="UniProtKB-KW"/>
</dbReference>
<feature type="compositionally biased region" description="Polar residues" evidence="13">
    <location>
        <begin position="788"/>
        <end position="800"/>
    </location>
</feature>
<feature type="compositionally biased region" description="Basic and acidic residues" evidence="13">
    <location>
        <begin position="113"/>
        <end position="125"/>
    </location>
</feature>
<dbReference type="OrthoDB" id="2146116at2759"/>
<feature type="region of interest" description="Disordered" evidence="13">
    <location>
        <begin position="268"/>
        <end position="374"/>
    </location>
</feature>
<feature type="transmembrane region" description="Helical" evidence="14">
    <location>
        <begin position="1165"/>
        <end position="1189"/>
    </location>
</feature>
<feature type="transmembrane region" description="Helical" evidence="14">
    <location>
        <begin position="1201"/>
        <end position="1220"/>
    </location>
</feature>
<dbReference type="InterPro" id="IPR022764">
    <property type="entry name" value="Peptidase_S54_rhomboid_dom"/>
</dbReference>
<keyword evidence="7 14" id="KW-1133">Transmembrane helix</keyword>
<dbReference type="GO" id="GO:0042058">
    <property type="term" value="P:regulation of epidermal growth factor receptor signaling pathway"/>
    <property type="evidence" value="ECO:0007669"/>
    <property type="project" value="TreeGrafter"/>
</dbReference>
<evidence type="ECO:0000256" key="9">
    <source>
        <dbReference type="ARBA" id="ARBA00023274"/>
    </source>
</evidence>
<feature type="transmembrane region" description="Helical" evidence="14">
    <location>
        <begin position="1282"/>
        <end position="1301"/>
    </location>
</feature>
<dbReference type="PANTHER" id="PTHR45965:SF3">
    <property type="entry name" value="INACTIVE RHOMBOID PROTEIN 1"/>
    <property type="match status" value="1"/>
</dbReference>
<evidence type="ECO:0000259" key="15">
    <source>
        <dbReference type="Pfam" id="PF01694"/>
    </source>
</evidence>
<dbReference type="FunFam" id="3.30.720.90:FF:000001">
    <property type="entry name" value="60S ribosomal protein L38"/>
    <property type="match status" value="1"/>
</dbReference>
<feature type="compositionally biased region" description="Basic and acidic residues" evidence="13">
    <location>
        <begin position="804"/>
        <end position="831"/>
    </location>
</feature>
<dbReference type="InterPro" id="IPR038464">
    <property type="entry name" value="Ribosomal_eL38_sf"/>
</dbReference>
<name>A0A8S1CAK2_9INSE</name>
<feature type="region of interest" description="Disordered" evidence="13">
    <location>
        <begin position="387"/>
        <end position="456"/>
    </location>
</feature>
<dbReference type="Pfam" id="PF01781">
    <property type="entry name" value="Ribosomal_L38e"/>
    <property type="match status" value="1"/>
</dbReference>
<feature type="compositionally biased region" description="Pro residues" evidence="13">
    <location>
        <begin position="549"/>
        <end position="563"/>
    </location>
</feature>
<feature type="compositionally biased region" description="Polar residues" evidence="13">
    <location>
        <begin position="355"/>
        <end position="372"/>
    </location>
</feature>
<feature type="region of interest" description="Disordered" evidence="13">
    <location>
        <begin position="483"/>
        <end position="520"/>
    </location>
</feature>
<evidence type="ECO:0000256" key="3">
    <source>
        <dbReference type="ARBA" id="ARBA00009045"/>
    </source>
</evidence>
<feature type="region of interest" description="Disordered" evidence="13">
    <location>
        <begin position="753"/>
        <end position="840"/>
    </location>
</feature>
<feature type="region of interest" description="Disordered" evidence="13">
    <location>
        <begin position="639"/>
        <end position="684"/>
    </location>
</feature>
<feature type="region of interest" description="Disordered" evidence="13">
    <location>
        <begin position="112"/>
        <end position="141"/>
    </location>
</feature>
<dbReference type="EMBL" id="CADEPI010000015">
    <property type="protein sequence ID" value="CAB3364347.1"/>
    <property type="molecule type" value="Genomic_DNA"/>
</dbReference>
<dbReference type="GO" id="GO:1990904">
    <property type="term" value="C:ribonucleoprotein complex"/>
    <property type="evidence" value="ECO:0007669"/>
    <property type="project" value="UniProtKB-KW"/>
</dbReference>
<feature type="transmembrane region" description="Helical" evidence="14">
    <location>
        <begin position="1313"/>
        <end position="1336"/>
    </location>
</feature>